<accession>A0ABQ8HEP2</accession>
<feature type="chain" id="PRO_5047126820" description="Root cap" evidence="1">
    <location>
        <begin position="27"/>
        <end position="348"/>
    </location>
</feature>
<keyword evidence="3" id="KW-1185">Reference proteome</keyword>
<proteinExistence type="predicted"/>
<dbReference type="InterPro" id="IPR009646">
    <property type="entry name" value="Root_cap"/>
</dbReference>
<evidence type="ECO:0000256" key="1">
    <source>
        <dbReference type="SAM" id="SignalP"/>
    </source>
</evidence>
<dbReference type="EMBL" id="JAFEMO010000011">
    <property type="protein sequence ID" value="KAH7557091.1"/>
    <property type="molecule type" value="Genomic_DNA"/>
</dbReference>
<reference evidence="2 3" key="1">
    <citation type="submission" date="2021-02" db="EMBL/GenBank/DDBJ databases">
        <title>Plant Genome Project.</title>
        <authorList>
            <person name="Zhang R.-G."/>
        </authorList>
    </citation>
    <scope>NUCLEOTIDE SEQUENCE [LARGE SCALE GENOMIC DNA]</scope>
    <source>
        <tissue evidence="2">Leaves</tissue>
    </source>
</reference>
<protein>
    <recommendedName>
        <fullName evidence="4">Root cap</fullName>
    </recommendedName>
</protein>
<dbReference type="Pfam" id="PF06830">
    <property type="entry name" value="Root_cap"/>
    <property type="match status" value="1"/>
</dbReference>
<dbReference type="Proteomes" id="UP000827721">
    <property type="component" value="Unassembled WGS sequence"/>
</dbReference>
<comment type="caution">
    <text evidence="2">The sequence shown here is derived from an EMBL/GenBank/DDBJ whole genome shotgun (WGS) entry which is preliminary data.</text>
</comment>
<evidence type="ECO:0008006" key="4">
    <source>
        <dbReference type="Google" id="ProtNLM"/>
    </source>
</evidence>
<gene>
    <name evidence="2" type="ORF">JRO89_XS11G0044800</name>
</gene>
<feature type="signal peptide" evidence="1">
    <location>
        <begin position="1"/>
        <end position="26"/>
    </location>
</feature>
<evidence type="ECO:0000313" key="2">
    <source>
        <dbReference type="EMBL" id="KAH7557091.1"/>
    </source>
</evidence>
<organism evidence="2 3">
    <name type="scientific">Xanthoceras sorbifolium</name>
    <dbReference type="NCBI Taxonomy" id="99658"/>
    <lineage>
        <taxon>Eukaryota</taxon>
        <taxon>Viridiplantae</taxon>
        <taxon>Streptophyta</taxon>
        <taxon>Embryophyta</taxon>
        <taxon>Tracheophyta</taxon>
        <taxon>Spermatophyta</taxon>
        <taxon>Magnoliopsida</taxon>
        <taxon>eudicotyledons</taxon>
        <taxon>Gunneridae</taxon>
        <taxon>Pentapetalae</taxon>
        <taxon>rosids</taxon>
        <taxon>malvids</taxon>
        <taxon>Sapindales</taxon>
        <taxon>Sapindaceae</taxon>
        <taxon>Xanthoceroideae</taxon>
        <taxon>Xanthoceras</taxon>
    </lineage>
</organism>
<dbReference type="PANTHER" id="PTHR31656">
    <property type="entry name" value="ROOT CAP DOMAIN-CONTAINING PROTEIN"/>
    <property type="match status" value="1"/>
</dbReference>
<evidence type="ECO:0000313" key="3">
    <source>
        <dbReference type="Proteomes" id="UP000827721"/>
    </source>
</evidence>
<name>A0ABQ8HEP2_9ROSI</name>
<sequence>MSTTRKSPSVLLTLLAVVALFEQSYADLYSYQSVMCNDPLYKCSELTISCPKQCPTFKPYNPKNKACFIDCNSKNCEAVCKTRKPNCNGIGAACYDPRFVGGDGIMFYFHGKTNEHFSLVSDSNLQINARFIGRRPEGRLRDNTWIQALGLMFDSHTLTLAANKVAQWDDEVDQLVLSYDGTTIYLPEHHHLSTWVAPDSRLVVERTAQYNSVTVTLEGVFEISVNVVPVTKEDNRIHKYQIPYSEDCFAHLEVQFKFFNLSENVEGVLGQTYRSDFQNPVKRGVAMPIMGGEDKYKTSSLDTSDCKYCIFSSSSSSNGGGKLLVLDPAMTLDCTSNAGGGRGVVCRR</sequence>
<keyword evidence="1" id="KW-0732">Signal</keyword>